<accession>A0ABU5PMD3</accession>
<evidence type="ECO:0000256" key="4">
    <source>
        <dbReference type="ARBA" id="ARBA00022723"/>
    </source>
</evidence>
<dbReference type="Gene3D" id="3.40.50.1000">
    <property type="entry name" value="HAD superfamily/HAD-like"/>
    <property type="match status" value="1"/>
</dbReference>
<dbReference type="NCBIfam" id="TIGR01509">
    <property type="entry name" value="HAD-SF-IA-v3"/>
    <property type="match status" value="1"/>
</dbReference>
<dbReference type="SUPFAM" id="SSF56784">
    <property type="entry name" value="HAD-like"/>
    <property type="match status" value="1"/>
</dbReference>
<evidence type="ECO:0000256" key="6">
    <source>
        <dbReference type="ARBA" id="ARBA00023235"/>
    </source>
</evidence>
<dbReference type="InterPro" id="IPR006439">
    <property type="entry name" value="HAD-SF_hydro_IA"/>
</dbReference>
<name>A0ABU5PMD3_9BACL</name>
<keyword evidence="12" id="KW-1185">Reference proteome</keyword>
<dbReference type="PANTHER" id="PTHR46193">
    <property type="entry name" value="6-PHOSPHOGLUCONATE PHOSPHATASE"/>
    <property type="match status" value="1"/>
</dbReference>
<keyword evidence="4" id="KW-0479">Metal-binding</keyword>
<dbReference type="RefSeq" id="WP_009226856.1">
    <property type="nucleotide sequence ID" value="NZ_CBCSKM010000033.1"/>
</dbReference>
<sequence>MDNNQTKSLQAVIFDLDGVITDTAEYHYQAWKAIAEELNIPFTREFNENLKGVSRLDSLKLLLSQTTTPVHYSEAEMNELAARKNNLYVKLIEKITPADLLPGISGFLTELREAGIKTGIASASKNAQTVLDGLGVTSWFDVIVDVTRLKNNKPDPEIFLTAAAQLGVEPAACIGVEDAVSGVDAIKAAGMFAVAIGAAEQFPKADIVLPSTAKLSLRDLMEHFAVKA</sequence>
<dbReference type="Pfam" id="PF00702">
    <property type="entry name" value="Hydrolase"/>
    <property type="match status" value="1"/>
</dbReference>
<dbReference type="InterPro" id="IPR023198">
    <property type="entry name" value="PGP-like_dom2"/>
</dbReference>
<evidence type="ECO:0000256" key="1">
    <source>
        <dbReference type="ARBA" id="ARBA00001946"/>
    </source>
</evidence>
<proteinExistence type="inferred from homology"/>
<dbReference type="SFLD" id="SFLDF00046">
    <property type="entry name" value="beta-phosphoglucomutase"/>
    <property type="match status" value="1"/>
</dbReference>
<evidence type="ECO:0000256" key="8">
    <source>
        <dbReference type="ARBA" id="ARBA00044926"/>
    </source>
</evidence>
<reference evidence="11 12" key="1">
    <citation type="submission" date="2023-12" db="EMBL/GenBank/DDBJ databases">
        <title>Whole genome sequencing of Paenibacillus phoenicis isolated from the Phoenix Mars Lander spacecraft assembly facility.</title>
        <authorList>
            <person name="Garcia A."/>
            <person name="Venkateswaran K."/>
        </authorList>
    </citation>
    <scope>NUCLEOTIDE SEQUENCE [LARGE SCALE GENOMIC DNA]</scope>
    <source>
        <strain evidence="11 12">3PO2SA</strain>
    </source>
</reference>
<dbReference type="CDD" id="cd02598">
    <property type="entry name" value="HAD_BPGM"/>
    <property type="match status" value="1"/>
</dbReference>
<dbReference type="NCBIfam" id="TIGR01990">
    <property type="entry name" value="bPGM"/>
    <property type="match status" value="1"/>
</dbReference>
<evidence type="ECO:0000256" key="7">
    <source>
        <dbReference type="ARBA" id="ARBA00023277"/>
    </source>
</evidence>
<evidence type="ECO:0000256" key="3">
    <source>
        <dbReference type="ARBA" id="ARBA00022553"/>
    </source>
</evidence>
<organism evidence="11 12">
    <name type="scientific">Paenibacillus phoenicis</name>
    <dbReference type="NCBI Taxonomy" id="554117"/>
    <lineage>
        <taxon>Bacteria</taxon>
        <taxon>Bacillati</taxon>
        <taxon>Bacillota</taxon>
        <taxon>Bacilli</taxon>
        <taxon>Bacillales</taxon>
        <taxon>Paenibacillaceae</taxon>
        <taxon>Paenibacillus</taxon>
    </lineage>
</organism>
<dbReference type="PRINTS" id="PR00413">
    <property type="entry name" value="HADHALOGNASE"/>
</dbReference>
<comment type="cofactor">
    <cofactor evidence="1">
        <name>Mg(2+)</name>
        <dbReference type="ChEBI" id="CHEBI:18420"/>
    </cofactor>
</comment>
<dbReference type="EC" id="5.4.2.6" evidence="9"/>
<evidence type="ECO:0000313" key="12">
    <source>
        <dbReference type="Proteomes" id="UP001292216"/>
    </source>
</evidence>
<evidence type="ECO:0000256" key="10">
    <source>
        <dbReference type="ARBA" id="ARBA00044991"/>
    </source>
</evidence>
<dbReference type="NCBIfam" id="TIGR02009">
    <property type="entry name" value="PGMB-YQAB-SF"/>
    <property type="match status" value="1"/>
</dbReference>
<evidence type="ECO:0000256" key="2">
    <source>
        <dbReference type="ARBA" id="ARBA00006171"/>
    </source>
</evidence>
<keyword evidence="6 11" id="KW-0413">Isomerase</keyword>
<dbReference type="Proteomes" id="UP001292216">
    <property type="component" value="Unassembled WGS sequence"/>
</dbReference>
<dbReference type="InterPro" id="IPR051600">
    <property type="entry name" value="Beta-PGM-like"/>
</dbReference>
<comment type="catalytic activity">
    <reaction evidence="8">
        <text>beta-D-glucose 1-phosphate = beta-D-glucose 6-phosphate</text>
        <dbReference type="Rhea" id="RHEA:20113"/>
        <dbReference type="ChEBI" id="CHEBI:57684"/>
        <dbReference type="ChEBI" id="CHEBI:58247"/>
        <dbReference type="EC" id="5.4.2.6"/>
    </reaction>
</comment>
<keyword evidence="3" id="KW-0597">Phosphoprotein</keyword>
<evidence type="ECO:0000313" key="11">
    <source>
        <dbReference type="EMBL" id="MEA3571104.1"/>
    </source>
</evidence>
<dbReference type="SFLD" id="SFLDG01135">
    <property type="entry name" value="C1.5.6:_HAD__Beta-PGM__Phospha"/>
    <property type="match status" value="1"/>
</dbReference>
<gene>
    <name evidence="11" type="primary">pgmB</name>
    <name evidence="11" type="ORF">U9M73_14120</name>
</gene>
<dbReference type="SFLD" id="SFLDG01129">
    <property type="entry name" value="C1.5:_HAD__Beta-PGM__Phosphata"/>
    <property type="match status" value="1"/>
</dbReference>
<comment type="similarity">
    <text evidence="2">Belongs to the HAD-like hydrolase superfamily. CbbY/CbbZ/Gph/YieH family.</text>
</comment>
<keyword evidence="7" id="KW-0119">Carbohydrate metabolism</keyword>
<dbReference type="EMBL" id="JAYERP010000001">
    <property type="protein sequence ID" value="MEA3571104.1"/>
    <property type="molecule type" value="Genomic_DNA"/>
</dbReference>
<evidence type="ECO:0000256" key="5">
    <source>
        <dbReference type="ARBA" id="ARBA00022842"/>
    </source>
</evidence>
<dbReference type="InterPro" id="IPR010972">
    <property type="entry name" value="Beta-PGM"/>
</dbReference>
<evidence type="ECO:0000256" key="9">
    <source>
        <dbReference type="ARBA" id="ARBA00044968"/>
    </source>
</evidence>
<keyword evidence="5" id="KW-0460">Magnesium</keyword>
<dbReference type="InterPro" id="IPR010976">
    <property type="entry name" value="B-phosphoglucomutase_hydrolase"/>
</dbReference>
<protein>
    <recommendedName>
        <fullName evidence="10">Beta-phosphoglucomutase</fullName>
        <ecNumber evidence="9">5.4.2.6</ecNumber>
    </recommendedName>
</protein>
<dbReference type="PANTHER" id="PTHR46193:SF18">
    <property type="entry name" value="HEXITOL PHOSPHATASE B"/>
    <property type="match status" value="1"/>
</dbReference>
<dbReference type="InterPro" id="IPR023214">
    <property type="entry name" value="HAD_sf"/>
</dbReference>
<comment type="caution">
    <text evidence="11">The sequence shown here is derived from an EMBL/GenBank/DDBJ whole genome shotgun (WGS) entry which is preliminary data.</text>
</comment>
<dbReference type="GO" id="GO:0008801">
    <property type="term" value="F:beta-phosphoglucomutase activity"/>
    <property type="evidence" value="ECO:0007669"/>
    <property type="project" value="UniProtKB-EC"/>
</dbReference>
<dbReference type="SFLD" id="SFLDS00003">
    <property type="entry name" value="Haloacid_Dehalogenase"/>
    <property type="match status" value="1"/>
</dbReference>
<dbReference type="InterPro" id="IPR036412">
    <property type="entry name" value="HAD-like_sf"/>
</dbReference>
<dbReference type="Gene3D" id="1.10.150.240">
    <property type="entry name" value="Putative phosphatase, domain 2"/>
    <property type="match status" value="1"/>
</dbReference>